<dbReference type="AlphaFoldDB" id="A0A3P3YB51"/>
<proteinExistence type="predicted"/>
<evidence type="ECO:0000256" key="1">
    <source>
        <dbReference type="SAM" id="MobiDB-lite"/>
    </source>
</evidence>
<dbReference type="Proteomes" id="UP000290189">
    <property type="component" value="Unassembled WGS sequence"/>
</dbReference>
<protein>
    <submittedName>
        <fullName evidence="2">Uncharacterized protein</fullName>
    </submittedName>
</protein>
<dbReference type="Pfam" id="PF05593">
    <property type="entry name" value="RHS_repeat"/>
    <property type="match status" value="1"/>
</dbReference>
<feature type="region of interest" description="Disordered" evidence="1">
    <location>
        <begin position="254"/>
        <end position="276"/>
    </location>
</feature>
<evidence type="ECO:0000313" key="3">
    <source>
        <dbReference type="Proteomes" id="UP000290189"/>
    </source>
</evidence>
<reference evidence="2 3" key="1">
    <citation type="submission" date="2018-03" db="EMBL/GenBank/DDBJ databases">
        <authorList>
            <person name="Fogelqvist J."/>
        </authorList>
    </citation>
    <scope>NUCLEOTIDE SEQUENCE [LARGE SCALE GENOMIC DNA]</scope>
</reference>
<dbReference type="InterPro" id="IPR031325">
    <property type="entry name" value="RHS_repeat"/>
</dbReference>
<keyword evidence="2" id="KW-0496">Mitochondrion</keyword>
<organism evidence="2 3">
    <name type="scientific">Plasmodiophora brassicae</name>
    <name type="common">Clubroot disease agent</name>
    <dbReference type="NCBI Taxonomy" id="37360"/>
    <lineage>
        <taxon>Eukaryota</taxon>
        <taxon>Sar</taxon>
        <taxon>Rhizaria</taxon>
        <taxon>Endomyxa</taxon>
        <taxon>Phytomyxea</taxon>
        <taxon>Plasmodiophorida</taxon>
        <taxon>Plasmodiophoridae</taxon>
        <taxon>Plasmodiophora</taxon>
    </lineage>
</organism>
<sequence length="444" mass="49760">MTIFDDSTELSRALCDEFEKHAVRGLEKLSCLEKGLLGHGRRRRPSYKVNAGPQHLSFRGRTVDAFNHTFTPRQACLVAHYSPKGSVPGRFTWNTDASDVADIRRQAPDIPEFHSDSVLVRQKDAYRLMIVMIGMLRADGVYFARVSPDSDAVDVYIMRDERLERVKLHDDSALLQYTDRSYRQLTAKFAVNAREVMLRYVNGIASLTKATETDDDGNVVKLVITDASDASITYEYDARGRLVNTIFKDVQCDDSLSDDEYDDEDSDDDDSDDDVWSLEDQDRADDIPEEDDSDVPVLEALPAPRAPVAPEVAPDMAAQPSPLGTLEQQLAAAAPLYPSYDSPLDPMPPGIIVPTASDLADNGMLATLLPRRTPDALLPTTKPGVQLHKTTSLLHRISRRRRLPCQLTQDILCERSQVTMALWRVEMMIVASHRPFRNPSRARF</sequence>
<evidence type="ECO:0000313" key="2">
    <source>
        <dbReference type="EMBL" id="SPQ97385.1"/>
    </source>
</evidence>
<geneLocation type="mitochondrion" evidence="2"/>
<name>A0A3P3YB51_PLABS</name>
<dbReference type="EMBL" id="OVEO01000007">
    <property type="protein sequence ID" value="SPQ97385.1"/>
    <property type="molecule type" value="Genomic_DNA"/>
</dbReference>
<feature type="compositionally biased region" description="Acidic residues" evidence="1">
    <location>
        <begin position="255"/>
        <end position="276"/>
    </location>
</feature>
<accession>A0A3P3YB51</accession>
<gene>
    <name evidence="2" type="ORF">PLBR_LOCUS4600</name>
</gene>